<dbReference type="KEGG" id="hir:HETIRDRAFT_446622"/>
<feature type="compositionally biased region" description="Polar residues" evidence="1">
    <location>
        <begin position="41"/>
        <end position="51"/>
    </location>
</feature>
<dbReference type="AlphaFoldDB" id="W4JVQ2"/>
<dbReference type="GeneID" id="20675699"/>
<feature type="region of interest" description="Disordered" evidence="1">
    <location>
        <begin position="1"/>
        <end position="199"/>
    </location>
</feature>
<feature type="compositionally biased region" description="Polar residues" evidence="1">
    <location>
        <begin position="1189"/>
        <end position="1202"/>
    </location>
</feature>
<feature type="region of interest" description="Disordered" evidence="1">
    <location>
        <begin position="234"/>
        <end position="641"/>
    </location>
</feature>
<feature type="compositionally biased region" description="Polar residues" evidence="1">
    <location>
        <begin position="1"/>
        <end position="13"/>
    </location>
</feature>
<dbReference type="InParanoid" id="W4JVQ2"/>
<protein>
    <submittedName>
        <fullName evidence="2">Uncharacterized protein</fullName>
    </submittedName>
</protein>
<proteinExistence type="predicted"/>
<accession>W4JVQ2</accession>
<feature type="compositionally biased region" description="Polar residues" evidence="1">
    <location>
        <begin position="1029"/>
        <end position="1046"/>
    </location>
</feature>
<feature type="region of interest" description="Disordered" evidence="1">
    <location>
        <begin position="814"/>
        <end position="834"/>
    </location>
</feature>
<dbReference type="HOGENOM" id="CLU_250031_0_0_1"/>
<feature type="compositionally biased region" description="Polar residues" evidence="1">
    <location>
        <begin position="983"/>
        <end position="996"/>
    </location>
</feature>
<dbReference type="eggNOG" id="ENOG502SD3M">
    <property type="taxonomic scope" value="Eukaryota"/>
</dbReference>
<feature type="compositionally biased region" description="Polar residues" evidence="1">
    <location>
        <begin position="417"/>
        <end position="428"/>
    </location>
</feature>
<feature type="compositionally biased region" description="Low complexity" evidence="1">
    <location>
        <begin position="718"/>
        <end position="728"/>
    </location>
</feature>
<name>W4JVQ2_HETIT</name>
<feature type="compositionally biased region" description="Polar residues" evidence="1">
    <location>
        <begin position="1109"/>
        <end position="1125"/>
    </location>
</feature>
<feature type="compositionally biased region" description="Basic and acidic residues" evidence="1">
    <location>
        <begin position="479"/>
        <end position="496"/>
    </location>
</feature>
<reference evidence="2 3" key="1">
    <citation type="journal article" date="2012" name="New Phytol.">
        <title>Insight into trade-off between wood decay and parasitism from the genome of a fungal forest pathogen.</title>
        <authorList>
            <person name="Olson A."/>
            <person name="Aerts A."/>
            <person name="Asiegbu F."/>
            <person name="Belbahri L."/>
            <person name="Bouzid O."/>
            <person name="Broberg A."/>
            <person name="Canback B."/>
            <person name="Coutinho P.M."/>
            <person name="Cullen D."/>
            <person name="Dalman K."/>
            <person name="Deflorio G."/>
            <person name="van Diepen L.T."/>
            <person name="Dunand C."/>
            <person name="Duplessis S."/>
            <person name="Durling M."/>
            <person name="Gonthier P."/>
            <person name="Grimwood J."/>
            <person name="Fossdal C.G."/>
            <person name="Hansson D."/>
            <person name="Henrissat B."/>
            <person name="Hietala A."/>
            <person name="Himmelstrand K."/>
            <person name="Hoffmeister D."/>
            <person name="Hogberg N."/>
            <person name="James T.Y."/>
            <person name="Karlsson M."/>
            <person name="Kohler A."/>
            <person name="Kues U."/>
            <person name="Lee Y.H."/>
            <person name="Lin Y.C."/>
            <person name="Lind M."/>
            <person name="Lindquist E."/>
            <person name="Lombard V."/>
            <person name="Lucas S."/>
            <person name="Lunden K."/>
            <person name="Morin E."/>
            <person name="Murat C."/>
            <person name="Park J."/>
            <person name="Raffaello T."/>
            <person name="Rouze P."/>
            <person name="Salamov A."/>
            <person name="Schmutz J."/>
            <person name="Solheim H."/>
            <person name="Stahlberg J."/>
            <person name="Velez H."/>
            <person name="de Vries R.P."/>
            <person name="Wiebenga A."/>
            <person name="Woodward S."/>
            <person name="Yakovlev I."/>
            <person name="Garbelotto M."/>
            <person name="Martin F."/>
            <person name="Grigoriev I.V."/>
            <person name="Stenlid J."/>
        </authorList>
    </citation>
    <scope>NUCLEOTIDE SEQUENCE [LARGE SCALE GENOMIC DNA]</scope>
    <source>
        <strain evidence="2 3">TC 32-1</strain>
    </source>
</reference>
<feature type="compositionally biased region" description="Basic residues" evidence="1">
    <location>
        <begin position="1158"/>
        <end position="1168"/>
    </location>
</feature>
<feature type="compositionally biased region" description="Low complexity" evidence="1">
    <location>
        <begin position="333"/>
        <end position="357"/>
    </location>
</feature>
<feature type="compositionally biased region" description="Low complexity" evidence="1">
    <location>
        <begin position="74"/>
        <end position="84"/>
    </location>
</feature>
<feature type="compositionally biased region" description="Polar residues" evidence="1">
    <location>
        <begin position="629"/>
        <end position="638"/>
    </location>
</feature>
<feature type="compositionally biased region" description="Polar residues" evidence="1">
    <location>
        <begin position="394"/>
        <end position="409"/>
    </location>
</feature>
<feature type="compositionally biased region" description="Polar residues" evidence="1">
    <location>
        <begin position="59"/>
        <end position="68"/>
    </location>
</feature>
<keyword evidence="3" id="KW-1185">Reference proteome</keyword>
<evidence type="ECO:0000313" key="2">
    <source>
        <dbReference type="EMBL" id="ETW76941.1"/>
    </source>
</evidence>
<dbReference type="EMBL" id="KI925464">
    <property type="protein sequence ID" value="ETW76941.1"/>
    <property type="molecule type" value="Genomic_DNA"/>
</dbReference>
<feature type="region of interest" description="Disordered" evidence="1">
    <location>
        <begin position="786"/>
        <end position="805"/>
    </location>
</feature>
<feature type="compositionally biased region" description="Basic and acidic residues" evidence="1">
    <location>
        <begin position="381"/>
        <end position="392"/>
    </location>
</feature>
<feature type="region of interest" description="Disordered" evidence="1">
    <location>
        <begin position="718"/>
        <end position="745"/>
    </location>
</feature>
<gene>
    <name evidence="2" type="ORF">HETIRDRAFT_446622</name>
</gene>
<dbReference type="RefSeq" id="XP_009551800.1">
    <property type="nucleotide sequence ID" value="XM_009553505.1"/>
</dbReference>
<feature type="compositionally biased region" description="Polar residues" evidence="1">
    <location>
        <begin position="1136"/>
        <end position="1148"/>
    </location>
</feature>
<feature type="region of interest" description="Disordered" evidence="1">
    <location>
        <begin position="1100"/>
        <end position="1216"/>
    </location>
</feature>
<feature type="compositionally biased region" description="Polar residues" evidence="1">
    <location>
        <begin position="895"/>
        <end position="912"/>
    </location>
</feature>
<evidence type="ECO:0000256" key="1">
    <source>
        <dbReference type="SAM" id="MobiDB-lite"/>
    </source>
</evidence>
<feature type="compositionally biased region" description="Basic and acidic residues" evidence="1">
    <location>
        <begin position="257"/>
        <end position="275"/>
    </location>
</feature>
<dbReference type="Proteomes" id="UP000030671">
    <property type="component" value="Unassembled WGS sequence"/>
</dbReference>
<organism evidence="2 3">
    <name type="scientific">Heterobasidion irregulare (strain TC 32-1)</name>
    <dbReference type="NCBI Taxonomy" id="747525"/>
    <lineage>
        <taxon>Eukaryota</taxon>
        <taxon>Fungi</taxon>
        <taxon>Dikarya</taxon>
        <taxon>Basidiomycota</taxon>
        <taxon>Agaricomycotina</taxon>
        <taxon>Agaricomycetes</taxon>
        <taxon>Russulales</taxon>
        <taxon>Bondarzewiaceae</taxon>
        <taxon>Heterobasidion</taxon>
        <taxon>Heterobasidion annosum species complex</taxon>
    </lineage>
</organism>
<feature type="compositionally biased region" description="Basic residues" evidence="1">
    <location>
        <begin position="247"/>
        <end position="256"/>
    </location>
</feature>
<feature type="region of interest" description="Disordered" evidence="1">
    <location>
        <begin position="1029"/>
        <end position="1070"/>
    </location>
</feature>
<dbReference type="OrthoDB" id="2554322at2759"/>
<feature type="compositionally biased region" description="Polar residues" evidence="1">
    <location>
        <begin position="729"/>
        <end position="745"/>
    </location>
</feature>
<evidence type="ECO:0000313" key="3">
    <source>
        <dbReference type="Proteomes" id="UP000030671"/>
    </source>
</evidence>
<feature type="region of interest" description="Disordered" evidence="1">
    <location>
        <begin position="885"/>
        <end position="1014"/>
    </location>
</feature>
<feature type="compositionally biased region" description="Pro residues" evidence="1">
    <location>
        <begin position="180"/>
        <end position="191"/>
    </location>
</feature>
<sequence length="1252" mass="134587">MTVVSPSYHSAVSENWDDDFEFQTGVDAKRPGAGLDDSRSPRTASHRSLSNGALDDTNVKGSPPSQSLLREWARPGPSTPSRRATPPPAENWDEDFEDKADFADAPNGSSPSRPKTLSRTHKTFQELENWDDDFEIDKGNSPTRDANRGSSDDEGGMGYADQEDDRTVTARSRRVALPKQSPPPPVPPLPPSILSAHEPFPGSPTMSIFSVPSGRDSIAHSYASHVPLRAGSSSFLAILPPSPPIHKERRRLRKKSRPPDHNLFELLDRDRDDIHVPSPPQSLPTEYPATPPEHNVTKGPLLSRIGSVKKWGVRRKRASTDPTDVMLNEIDSTPRPSSSTSNHHSHSNSPSSSHKPSGWFFRSGGGGADMPGSPPPPSAADLKHEISIDRLKAFSNTFESPTRTDQKPLQQLGFHPNGSSGSRGSTPDQTPPPSPMILRRPSSMQVPPAMPLFPRHTSHGAMTVGRSVSRSTFSTSTDDLDKDRKGKEREKEEGHRGFMGGMRRISLVGSQKKHNMMKSTAGQDRDSFPATSASVIPQLPDAAGSGQPDQLLPLIELRPQSSSRISNGREAPSANTDSVSIPSDIDTTYPRPSVDTSSSVPSQVATSPHSPPIKPSTSPHAASLGRSAQVPSTSSISTAVPRRNSLGDLKIPARISQAQVGLKRDLGMVREFAASVESELPLGFLRKSDTDTSSELKELQSIYHSLVYEVHVTIADSASRPPSRAKSPTFFSHSRSRARSNTNPIPASEAQKHIATTYATIDSKYKISWECAELLIELGGGNPVPVSPPSSAPASTPESIVDMANSRPNRERAITLGGDESKPPLPPSSTIGPPMASPPNLGWRASTGRNDLSQRQLWLLRDMLNNPDSSVGMSVDSRIPEEGAVNRGWRWGDPMSSTVTLPSEESVRTSSPSKKRRASRLGMSGLRDMLRSLTRGHGQSQMHQTAFQTPSAAASTESSLDSHSHPQPVSQSGHSSQRRRSKTSAGPDSTSASMRATSPFDASASYTHKSSPRRPSLASIFRFAQKNKSLSGESSQTPGVSKNVLHSSSSGSDFSSPSKEEEEDWDRLDSAADLDAAAKALGLGKDGTATIRGRKARSPYLADAGATPRKNTTASQSSISLWNDSPPSPAHPAQVPSLSRPTRLSNVEESTESDARVSRVKGKSSARKTRTEAPSASPHRRPSGRRGTMSGSVRSAPPSSFTPGLGSVEGTDPKLAMTPENIRPLLENAKEVHAKCAECIEEMKVLLAIKTS</sequence>
<feature type="compositionally biased region" description="Polar residues" evidence="1">
    <location>
        <begin position="594"/>
        <end position="608"/>
    </location>
</feature>
<feature type="compositionally biased region" description="Polar residues" evidence="1">
    <location>
        <begin position="937"/>
        <end position="969"/>
    </location>
</feature>
<feature type="compositionally biased region" description="Low complexity" evidence="1">
    <location>
        <begin position="463"/>
        <end position="477"/>
    </location>
</feature>
<feature type="compositionally biased region" description="Low complexity" evidence="1">
    <location>
        <begin position="1047"/>
        <end position="1057"/>
    </location>
</feature>